<dbReference type="AlphaFoldDB" id="H2XZP8"/>
<evidence type="ECO:0000313" key="2">
    <source>
        <dbReference type="Proteomes" id="UP000008144"/>
    </source>
</evidence>
<name>H2XZP8_CIOIN</name>
<reference evidence="1" key="2">
    <citation type="submission" date="2025-08" db="UniProtKB">
        <authorList>
            <consortium name="Ensembl"/>
        </authorList>
    </citation>
    <scope>IDENTIFICATION</scope>
</reference>
<proteinExistence type="predicted"/>
<organism evidence="1 2">
    <name type="scientific">Ciona intestinalis</name>
    <name type="common">Transparent sea squirt</name>
    <name type="synonym">Ascidia intestinalis</name>
    <dbReference type="NCBI Taxonomy" id="7719"/>
    <lineage>
        <taxon>Eukaryota</taxon>
        <taxon>Metazoa</taxon>
        <taxon>Chordata</taxon>
        <taxon>Tunicata</taxon>
        <taxon>Ascidiacea</taxon>
        <taxon>Phlebobranchia</taxon>
        <taxon>Cionidae</taxon>
        <taxon>Ciona</taxon>
    </lineage>
</organism>
<dbReference type="Ensembl" id="ENSCINT00000033620.1">
    <property type="protein sequence ID" value="ENSCINP00000035132.1"/>
    <property type="gene ID" value="ENSCING00000021168.1"/>
</dbReference>
<accession>H2XZP8</accession>
<reference evidence="1" key="3">
    <citation type="submission" date="2025-09" db="UniProtKB">
        <authorList>
            <consortium name="Ensembl"/>
        </authorList>
    </citation>
    <scope>IDENTIFICATION</scope>
</reference>
<dbReference type="Proteomes" id="UP000008144">
    <property type="component" value="Unassembled WGS sequence"/>
</dbReference>
<reference evidence="2" key="1">
    <citation type="journal article" date="2002" name="Science">
        <title>The draft genome of Ciona intestinalis: insights into chordate and vertebrate origins.</title>
        <authorList>
            <person name="Dehal P."/>
            <person name="Satou Y."/>
            <person name="Campbell R.K."/>
            <person name="Chapman J."/>
            <person name="Degnan B."/>
            <person name="De Tomaso A."/>
            <person name="Davidson B."/>
            <person name="Di Gregorio A."/>
            <person name="Gelpke M."/>
            <person name="Goodstein D.M."/>
            <person name="Harafuji N."/>
            <person name="Hastings K.E."/>
            <person name="Ho I."/>
            <person name="Hotta K."/>
            <person name="Huang W."/>
            <person name="Kawashima T."/>
            <person name="Lemaire P."/>
            <person name="Martinez D."/>
            <person name="Meinertzhagen I.A."/>
            <person name="Necula S."/>
            <person name="Nonaka M."/>
            <person name="Putnam N."/>
            <person name="Rash S."/>
            <person name="Saiga H."/>
            <person name="Satake M."/>
            <person name="Terry A."/>
            <person name="Yamada L."/>
            <person name="Wang H.G."/>
            <person name="Awazu S."/>
            <person name="Azumi K."/>
            <person name="Boore J."/>
            <person name="Branno M."/>
            <person name="Chin-Bow S."/>
            <person name="DeSantis R."/>
            <person name="Doyle S."/>
            <person name="Francino P."/>
            <person name="Keys D.N."/>
            <person name="Haga S."/>
            <person name="Hayashi H."/>
            <person name="Hino K."/>
            <person name="Imai K.S."/>
            <person name="Inaba K."/>
            <person name="Kano S."/>
            <person name="Kobayashi K."/>
            <person name="Kobayashi M."/>
            <person name="Lee B.I."/>
            <person name="Makabe K.W."/>
            <person name="Manohar C."/>
            <person name="Matassi G."/>
            <person name="Medina M."/>
            <person name="Mochizuki Y."/>
            <person name="Mount S."/>
            <person name="Morishita T."/>
            <person name="Miura S."/>
            <person name="Nakayama A."/>
            <person name="Nishizaka S."/>
            <person name="Nomoto H."/>
            <person name="Ohta F."/>
            <person name="Oishi K."/>
            <person name="Rigoutsos I."/>
            <person name="Sano M."/>
            <person name="Sasaki A."/>
            <person name="Sasakura Y."/>
            <person name="Shoguchi E."/>
            <person name="Shin-i T."/>
            <person name="Spagnuolo A."/>
            <person name="Stainier D."/>
            <person name="Suzuki M.M."/>
            <person name="Tassy O."/>
            <person name="Takatori N."/>
            <person name="Tokuoka M."/>
            <person name="Yagi K."/>
            <person name="Yoshizaki F."/>
            <person name="Wada S."/>
            <person name="Zhang C."/>
            <person name="Hyatt P.D."/>
            <person name="Larimer F."/>
            <person name="Detter C."/>
            <person name="Doggett N."/>
            <person name="Glavina T."/>
            <person name="Hawkins T."/>
            <person name="Richardson P."/>
            <person name="Lucas S."/>
            <person name="Kohara Y."/>
            <person name="Levine M."/>
            <person name="Satoh N."/>
            <person name="Rokhsar D.S."/>
        </authorList>
    </citation>
    <scope>NUCLEOTIDE SEQUENCE [LARGE SCALE GENOMIC DNA]</scope>
</reference>
<dbReference type="HOGENOM" id="CLU_3224255_0_0_1"/>
<protein>
    <submittedName>
        <fullName evidence="1">Uncharacterized protein</fullName>
    </submittedName>
</protein>
<keyword evidence="2" id="KW-1185">Reference proteome</keyword>
<sequence>MQVDWNVGSNRSLQPIHRKCLTAVSVIGKCFVIYSHDFISQKYK</sequence>
<dbReference type="InParanoid" id="H2XZP8"/>
<evidence type="ECO:0000313" key="1">
    <source>
        <dbReference type="Ensembl" id="ENSCINP00000035132.1"/>
    </source>
</evidence>